<dbReference type="GO" id="GO:0005739">
    <property type="term" value="C:mitochondrion"/>
    <property type="evidence" value="ECO:0007669"/>
    <property type="project" value="UniProtKB-SubCell"/>
</dbReference>
<reference evidence="5 6" key="1">
    <citation type="submission" date="2015-09" db="EMBL/GenBank/DDBJ databases">
        <title>Draft genome of the parasitic nematode Teladorsagia circumcincta isolate WARC Sus (inbred).</title>
        <authorList>
            <person name="Mitreva M."/>
        </authorList>
    </citation>
    <scope>NUCLEOTIDE SEQUENCE [LARGE SCALE GENOMIC DNA]</scope>
    <source>
        <strain evidence="5 6">S</strain>
    </source>
</reference>
<dbReference type="AlphaFoldDB" id="A0A2G9TQ29"/>
<name>A0A2G9TQ29_TELCI</name>
<dbReference type="InterPro" id="IPR020373">
    <property type="entry name" value="Kgd4/YMR-31"/>
</dbReference>
<keyword evidence="6" id="KW-1185">Reference proteome</keyword>
<gene>
    <name evidence="5" type="ORF">TELCIR_18401</name>
</gene>
<accession>A0A2G9TQ29</accession>
<dbReference type="EMBL" id="KZ356131">
    <property type="protein sequence ID" value="PIO60109.1"/>
    <property type="molecule type" value="Genomic_DNA"/>
</dbReference>
<evidence type="ECO:0000313" key="6">
    <source>
        <dbReference type="Proteomes" id="UP000230423"/>
    </source>
</evidence>
<feature type="non-terminal residue" evidence="5">
    <location>
        <position position="110"/>
    </location>
</feature>
<protein>
    <submittedName>
        <fullName evidence="5">Uncharacterized protein</fullName>
    </submittedName>
</protein>
<dbReference type="Proteomes" id="UP000230423">
    <property type="component" value="Unassembled WGS sequence"/>
</dbReference>
<evidence type="ECO:0000256" key="4">
    <source>
        <dbReference type="SAM" id="MobiDB-lite"/>
    </source>
</evidence>
<dbReference type="Pfam" id="PF10937">
    <property type="entry name" value="Kgd4-YMR31"/>
    <property type="match status" value="1"/>
</dbReference>
<proteinExistence type="inferred from homology"/>
<evidence type="ECO:0000256" key="2">
    <source>
        <dbReference type="ARBA" id="ARBA00023128"/>
    </source>
</evidence>
<evidence type="ECO:0000256" key="1">
    <source>
        <dbReference type="ARBA" id="ARBA00004173"/>
    </source>
</evidence>
<comment type="subcellular location">
    <subcellularLocation>
        <location evidence="1">Mitochondrion</location>
    </subcellularLocation>
</comment>
<feature type="compositionally biased region" description="Low complexity" evidence="4">
    <location>
        <begin position="1"/>
        <end position="15"/>
    </location>
</feature>
<sequence length="110" mass="12094">ASASVGGAAQSAHGAVITEDELPPQFRRPLIDQEECDAINAGGAYARQRRHRKLIKADATSSLIRTLRYRLKEVLPKKSNEKREHHDELNALAEHTDDTVADLVLAIGTK</sequence>
<feature type="non-terminal residue" evidence="5">
    <location>
        <position position="1"/>
    </location>
</feature>
<feature type="region of interest" description="Disordered" evidence="4">
    <location>
        <begin position="1"/>
        <end position="21"/>
    </location>
</feature>
<dbReference type="GO" id="GO:0006103">
    <property type="term" value="P:2-oxoglutarate metabolic process"/>
    <property type="evidence" value="ECO:0007669"/>
    <property type="project" value="InterPro"/>
</dbReference>
<organism evidence="5 6">
    <name type="scientific">Teladorsagia circumcincta</name>
    <name type="common">Brown stomach worm</name>
    <name type="synonym">Ostertagia circumcincta</name>
    <dbReference type="NCBI Taxonomy" id="45464"/>
    <lineage>
        <taxon>Eukaryota</taxon>
        <taxon>Metazoa</taxon>
        <taxon>Ecdysozoa</taxon>
        <taxon>Nematoda</taxon>
        <taxon>Chromadorea</taxon>
        <taxon>Rhabditida</taxon>
        <taxon>Rhabditina</taxon>
        <taxon>Rhabditomorpha</taxon>
        <taxon>Strongyloidea</taxon>
        <taxon>Trichostrongylidae</taxon>
        <taxon>Teladorsagia</taxon>
    </lineage>
</organism>
<dbReference type="OrthoDB" id="2116030at2759"/>
<comment type="similarity">
    <text evidence="3">Belongs to the alpha-ketoglutarate dehydrogenase component 4 family.</text>
</comment>
<evidence type="ECO:0000256" key="3">
    <source>
        <dbReference type="ARBA" id="ARBA00043970"/>
    </source>
</evidence>
<keyword evidence="2" id="KW-0496">Mitochondrion</keyword>
<evidence type="ECO:0000313" key="5">
    <source>
        <dbReference type="EMBL" id="PIO60109.1"/>
    </source>
</evidence>